<feature type="compositionally biased region" description="Acidic residues" evidence="8">
    <location>
        <begin position="420"/>
        <end position="432"/>
    </location>
</feature>
<dbReference type="InterPro" id="IPR001965">
    <property type="entry name" value="Znf_PHD"/>
</dbReference>
<dbReference type="Pfam" id="PF12937">
    <property type="entry name" value="F-box-like"/>
    <property type="match status" value="1"/>
</dbReference>
<dbReference type="InterPro" id="IPR032675">
    <property type="entry name" value="LRR_dom_sf"/>
</dbReference>
<sequence length="888" mass="101291">MKSLVTRKRQQHILPHFQEFHMDLFKVWLMAVNVLFQSPMRINVSEQTDEKIKGCCLFLCVKRGRGGATERERERERESSEQRTEQQPGWRLQPCQFSLQRWTDDEKRGTMALSLSADEEDYDSESEQQHAANRPKPKMGTSAAVKLPSNRSASGARRRRTRCRKCEACLRTECGECHFCKDMKKFGGPGRMKQSCIMRQCIAPVLPHTAVCVVCGEAGKEDSLEEEEDKFNIMLMECSICSEIVHPNCLKVKDASGVVNDELPNCWECPKCNYAGKTGKVCKQKRGPGFKYASNLPGSLLREQKAVKEEGESTSTSTAKRKPERDETPRHRPEEWEPLHRQPPVLSPSTLPRPRPEDKLRKKRKLFDDDYEEDFDVRKKGKSDGHLFLNQIKTEEEEVDEEEKASLYRRGLVRRGCLGDTEEEAEDGDDEDTKTSLPRPPLKTPVLDSDQSHCSSPWAGPSSEGGSETQEKGPRPKACRKRRLPNKELSKELSKALNQEIQKTEDCLANENRQPLKVEPESENEEPKRSFRNGSDLGGERPHLWTKEMNGTPWELRHFYPSQITPLGFNRSSPGTRPLPPRSPPKCVQMERHVIRPPPISPPPDRLPLVDGKTHAVQREVWMKIFGHVTHKELCICMRVCKTWNRWCCDKRLWTIIVLNRCKSITPLMLSGIIRRQPLSLDLSWTNISKKQLSWLINRLPGLRVLLLSGCSWVAVSALCTSSCPLLRTLDVQWVEGLKDAQMRDLLSPPTDNRPGQLDNRCKLRNVVDLRLAGLDITDASLRLIIRHMPVLSQLDLSYCNHVNDQSVNLLTAAGTTTRDSLTEINLSVCNRVTDHSLTFFKRCGSICHIDLRYCKQVTKTACEQFIAEMSVSVQFGLKEDKLLQKLC</sequence>
<dbReference type="SUPFAM" id="SSF57903">
    <property type="entry name" value="FYVE/PHD zinc finger"/>
    <property type="match status" value="1"/>
</dbReference>
<dbReference type="GO" id="GO:0008270">
    <property type="term" value="F:zinc ion binding"/>
    <property type="evidence" value="ECO:0007669"/>
    <property type="project" value="UniProtKB-KW"/>
</dbReference>
<reference evidence="11" key="2">
    <citation type="submission" date="2025-08" db="UniProtKB">
        <authorList>
            <consortium name="Ensembl"/>
        </authorList>
    </citation>
    <scope>IDENTIFICATION</scope>
</reference>
<keyword evidence="12" id="KW-1185">Reference proteome</keyword>
<keyword evidence="1" id="KW-0433">Leucine-rich repeat</keyword>
<dbReference type="Gene3D" id="3.80.10.10">
    <property type="entry name" value="Ribonuclease Inhibitor"/>
    <property type="match status" value="2"/>
</dbReference>
<keyword evidence="6" id="KW-0238">DNA-binding</keyword>
<keyword evidence="4 7" id="KW-0863">Zinc-finger</keyword>
<dbReference type="InterPro" id="IPR013083">
    <property type="entry name" value="Znf_RING/FYVE/PHD"/>
</dbReference>
<dbReference type="InterPro" id="IPR011011">
    <property type="entry name" value="Znf_FYVE_PHD"/>
</dbReference>
<feature type="domain" description="CXXC-type" evidence="10">
    <location>
        <begin position="156"/>
        <end position="202"/>
    </location>
</feature>
<evidence type="ECO:0000256" key="7">
    <source>
        <dbReference type="PROSITE-ProRule" id="PRU00509"/>
    </source>
</evidence>
<dbReference type="SMART" id="SM00249">
    <property type="entry name" value="PHD"/>
    <property type="match status" value="1"/>
</dbReference>
<dbReference type="SUPFAM" id="SSF52047">
    <property type="entry name" value="RNI-like"/>
    <property type="match status" value="1"/>
</dbReference>
<dbReference type="Pfam" id="PF25372">
    <property type="entry name" value="DUF7885"/>
    <property type="match status" value="1"/>
</dbReference>
<dbReference type="FunFam" id="3.30.40.10:FF:000020">
    <property type="entry name" value="lysine-specific demethylase 2B isoform X1"/>
    <property type="match status" value="1"/>
</dbReference>
<evidence type="ECO:0000256" key="3">
    <source>
        <dbReference type="ARBA" id="ARBA00022737"/>
    </source>
</evidence>
<feature type="domain" description="PHD-type" evidence="9">
    <location>
        <begin position="209"/>
        <end position="275"/>
    </location>
</feature>
<dbReference type="Pfam" id="PF02008">
    <property type="entry name" value="zf-CXXC"/>
    <property type="match status" value="1"/>
</dbReference>
<evidence type="ECO:0000256" key="4">
    <source>
        <dbReference type="ARBA" id="ARBA00022771"/>
    </source>
</evidence>
<evidence type="ECO:0000256" key="8">
    <source>
        <dbReference type="SAM" id="MobiDB-lite"/>
    </source>
</evidence>
<dbReference type="AlphaFoldDB" id="A0A4W5M6L1"/>
<reference evidence="12" key="1">
    <citation type="submission" date="2018-06" db="EMBL/GenBank/DDBJ databases">
        <title>Genome assembly of Danube salmon.</title>
        <authorList>
            <person name="Macqueen D.J."/>
            <person name="Gundappa M.K."/>
        </authorList>
    </citation>
    <scope>NUCLEOTIDE SEQUENCE [LARGE SCALE GENOMIC DNA]</scope>
</reference>
<reference evidence="11" key="3">
    <citation type="submission" date="2025-09" db="UniProtKB">
        <authorList>
            <consortium name="Ensembl"/>
        </authorList>
    </citation>
    <scope>IDENTIFICATION</scope>
</reference>
<evidence type="ECO:0000256" key="1">
    <source>
        <dbReference type="ARBA" id="ARBA00022614"/>
    </source>
</evidence>
<protein>
    <submittedName>
        <fullName evidence="11">Lysine (K)-specific demethylase 2Ba</fullName>
    </submittedName>
</protein>
<dbReference type="InterPro" id="IPR002857">
    <property type="entry name" value="Znf_CXXC"/>
</dbReference>
<dbReference type="GeneTree" id="ENSGT00940000154717"/>
<feature type="compositionally biased region" description="Basic and acidic residues" evidence="8">
    <location>
        <begin position="68"/>
        <end position="84"/>
    </location>
</feature>
<dbReference type="PANTHER" id="PTHR23123">
    <property type="entry name" value="PHD/F-BOX CONTAINING PROTEIN"/>
    <property type="match status" value="1"/>
</dbReference>
<feature type="compositionally biased region" description="Basic residues" evidence="8">
    <location>
        <begin position="475"/>
        <end position="484"/>
    </location>
</feature>
<dbReference type="Proteomes" id="UP000314982">
    <property type="component" value="Unassembled WGS sequence"/>
</dbReference>
<evidence type="ECO:0000259" key="10">
    <source>
        <dbReference type="PROSITE" id="PS51058"/>
    </source>
</evidence>
<feature type="region of interest" description="Disordered" evidence="8">
    <location>
        <begin position="68"/>
        <end position="90"/>
    </location>
</feature>
<evidence type="ECO:0000256" key="2">
    <source>
        <dbReference type="ARBA" id="ARBA00022723"/>
    </source>
</evidence>
<dbReference type="InterPro" id="IPR057207">
    <property type="entry name" value="FBXL15_LRR"/>
</dbReference>
<evidence type="ECO:0000256" key="5">
    <source>
        <dbReference type="ARBA" id="ARBA00022833"/>
    </source>
</evidence>
<feature type="compositionally biased region" description="Basic and acidic residues" evidence="8">
    <location>
        <begin position="321"/>
        <end position="340"/>
    </location>
</feature>
<dbReference type="CDD" id="cd15644">
    <property type="entry name" value="PHD_KDM2B"/>
    <property type="match status" value="1"/>
</dbReference>
<feature type="region of interest" description="Disordered" evidence="8">
    <location>
        <begin position="117"/>
        <end position="156"/>
    </location>
</feature>
<keyword evidence="3" id="KW-0677">Repeat</keyword>
<keyword evidence="2" id="KW-0479">Metal-binding</keyword>
<dbReference type="InterPro" id="IPR019787">
    <property type="entry name" value="Znf_PHD-finger"/>
</dbReference>
<dbReference type="PROSITE" id="PS50016">
    <property type="entry name" value="ZF_PHD_2"/>
    <property type="match status" value="1"/>
</dbReference>
<feature type="compositionally biased region" description="Basic and acidic residues" evidence="8">
    <location>
        <begin position="376"/>
        <end position="385"/>
    </location>
</feature>
<evidence type="ECO:0000313" key="11">
    <source>
        <dbReference type="Ensembl" id="ENSHHUP00000032955.1"/>
    </source>
</evidence>
<dbReference type="PROSITE" id="PS51058">
    <property type="entry name" value="ZF_CXXC"/>
    <property type="match status" value="1"/>
</dbReference>
<accession>A0A4W5M6L1</accession>
<evidence type="ECO:0000259" key="9">
    <source>
        <dbReference type="PROSITE" id="PS50016"/>
    </source>
</evidence>
<dbReference type="STRING" id="62062.ENSHHUP00000032955"/>
<dbReference type="GO" id="GO:0003677">
    <property type="term" value="F:DNA binding"/>
    <property type="evidence" value="ECO:0007669"/>
    <property type="project" value="UniProtKB-KW"/>
</dbReference>
<organism evidence="11 12">
    <name type="scientific">Hucho hucho</name>
    <name type="common">huchen</name>
    <dbReference type="NCBI Taxonomy" id="62062"/>
    <lineage>
        <taxon>Eukaryota</taxon>
        <taxon>Metazoa</taxon>
        <taxon>Chordata</taxon>
        <taxon>Craniata</taxon>
        <taxon>Vertebrata</taxon>
        <taxon>Euteleostomi</taxon>
        <taxon>Actinopterygii</taxon>
        <taxon>Neopterygii</taxon>
        <taxon>Teleostei</taxon>
        <taxon>Protacanthopterygii</taxon>
        <taxon>Salmoniformes</taxon>
        <taxon>Salmonidae</taxon>
        <taxon>Salmoninae</taxon>
        <taxon>Hucho</taxon>
    </lineage>
</organism>
<dbReference type="Gene3D" id="1.20.1280.50">
    <property type="match status" value="1"/>
</dbReference>
<dbReference type="Ensembl" id="ENSHHUT00000034298.1">
    <property type="protein sequence ID" value="ENSHHUP00000032955.1"/>
    <property type="gene ID" value="ENSHHUG00000020858.1"/>
</dbReference>
<name>A0A4W5M6L1_9TELE</name>
<dbReference type="Pfam" id="PF16866">
    <property type="entry name" value="PHD_4"/>
    <property type="match status" value="1"/>
</dbReference>
<proteinExistence type="predicted"/>
<feature type="region of interest" description="Disordered" evidence="8">
    <location>
        <begin position="304"/>
        <end position="542"/>
    </location>
</feature>
<dbReference type="FunFam" id="3.80.10.10:FF:000011">
    <property type="entry name" value="Lysine-specific demethylase 2B isoform X1"/>
    <property type="match status" value="1"/>
</dbReference>
<dbReference type="InterPro" id="IPR050690">
    <property type="entry name" value="JHDM1_Histone_Demethylase"/>
</dbReference>
<dbReference type="PROSITE" id="PS01359">
    <property type="entry name" value="ZF_PHD_1"/>
    <property type="match status" value="1"/>
</dbReference>
<evidence type="ECO:0000313" key="12">
    <source>
        <dbReference type="Proteomes" id="UP000314982"/>
    </source>
</evidence>
<dbReference type="Gene3D" id="3.30.40.10">
    <property type="entry name" value="Zinc/RING finger domain, C3HC4 (zinc finger)"/>
    <property type="match status" value="1"/>
</dbReference>
<feature type="compositionally biased region" description="Acidic residues" evidence="8">
    <location>
        <begin position="117"/>
        <end position="126"/>
    </location>
</feature>
<feature type="compositionally biased region" description="Basic and acidic residues" evidence="8">
    <location>
        <begin position="485"/>
        <end position="494"/>
    </location>
</feature>
<dbReference type="CDD" id="cd22180">
    <property type="entry name" value="F-box_FBXL10"/>
    <property type="match status" value="1"/>
</dbReference>
<dbReference type="InterPro" id="IPR001810">
    <property type="entry name" value="F-box_dom"/>
</dbReference>
<dbReference type="InterPro" id="IPR019786">
    <property type="entry name" value="Zinc_finger_PHD-type_CS"/>
</dbReference>
<keyword evidence="5" id="KW-0862">Zinc</keyword>
<feature type="compositionally biased region" description="Basic and acidic residues" evidence="8">
    <location>
        <begin position="514"/>
        <end position="529"/>
    </location>
</feature>
<evidence type="ECO:0000256" key="6">
    <source>
        <dbReference type="ARBA" id="ARBA00023125"/>
    </source>
</evidence>